<dbReference type="AlphaFoldDB" id="A0A2M8DMC7"/>
<protein>
    <recommendedName>
        <fullName evidence="1">Arginyl tRNA synthetase N-terminal domain-containing protein</fullName>
    </recommendedName>
</protein>
<name>A0A2M8DMC7_9BACT</name>
<dbReference type="SUPFAM" id="SSF55190">
    <property type="entry name" value="Arginyl-tRNA synthetase (ArgRS), N-terminal 'additional' domain"/>
    <property type="match status" value="1"/>
</dbReference>
<feature type="domain" description="Arginyl tRNA synthetase N-terminal" evidence="1">
    <location>
        <begin position="4"/>
        <end position="86"/>
    </location>
</feature>
<dbReference type="InterPro" id="IPR036695">
    <property type="entry name" value="Arg-tRNA-synth_N_sf"/>
</dbReference>
<dbReference type="GO" id="GO:0005737">
    <property type="term" value="C:cytoplasm"/>
    <property type="evidence" value="ECO:0007669"/>
    <property type="project" value="InterPro"/>
</dbReference>
<sequence length="86" mass="9644">MIRDVLSGEINKAIKILYPNIVYQVTVVRTSNSEFGDYSFAAMDLTSRVGQNPRQIAEEIRKKLMDSGNFNKYVAKTEIAGPGFLN</sequence>
<comment type="caution">
    <text evidence="2">The sequence shown here is derived from an EMBL/GenBank/DDBJ whole genome shotgun (WGS) entry which is preliminary data.</text>
</comment>
<dbReference type="GO" id="GO:0004814">
    <property type="term" value="F:arginine-tRNA ligase activity"/>
    <property type="evidence" value="ECO:0007669"/>
    <property type="project" value="InterPro"/>
</dbReference>
<dbReference type="SMART" id="SM01016">
    <property type="entry name" value="Arg_tRNA_synt_N"/>
    <property type="match status" value="1"/>
</dbReference>
<dbReference type="Proteomes" id="UP000228875">
    <property type="component" value="Unassembled WGS sequence"/>
</dbReference>
<dbReference type="Pfam" id="PF03485">
    <property type="entry name" value="Arg_tRNA_synt_N"/>
    <property type="match status" value="1"/>
</dbReference>
<proteinExistence type="predicted"/>
<organism evidence="2 3">
    <name type="scientific">Candidatus Nealsonbacteria bacterium CG_4_9_14_0_8_um_filter_35_12</name>
    <dbReference type="NCBI Taxonomy" id="1974692"/>
    <lineage>
        <taxon>Bacteria</taxon>
        <taxon>Candidatus Nealsoniibacteriota</taxon>
    </lineage>
</organism>
<evidence type="ECO:0000313" key="2">
    <source>
        <dbReference type="EMBL" id="PJB99222.1"/>
    </source>
</evidence>
<gene>
    <name evidence="2" type="ORF">CO077_02910</name>
</gene>
<evidence type="ECO:0000259" key="1">
    <source>
        <dbReference type="SMART" id="SM01016"/>
    </source>
</evidence>
<dbReference type="InterPro" id="IPR005148">
    <property type="entry name" value="Arg-tRNA-synth_N"/>
</dbReference>
<feature type="non-terminal residue" evidence="2">
    <location>
        <position position="86"/>
    </location>
</feature>
<dbReference type="GO" id="GO:0006420">
    <property type="term" value="P:arginyl-tRNA aminoacylation"/>
    <property type="evidence" value="ECO:0007669"/>
    <property type="project" value="InterPro"/>
</dbReference>
<dbReference type="GO" id="GO:0005524">
    <property type="term" value="F:ATP binding"/>
    <property type="evidence" value="ECO:0007669"/>
    <property type="project" value="InterPro"/>
</dbReference>
<dbReference type="Gene3D" id="3.30.1360.70">
    <property type="entry name" value="Arginyl tRNA synthetase N-terminal domain"/>
    <property type="match status" value="1"/>
</dbReference>
<dbReference type="EMBL" id="PFTB01000065">
    <property type="protein sequence ID" value="PJB99222.1"/>
    <property type="molecule type" value="Genomic_DNA"/>
</dbReference>
<reference evidence="3" key="1">
    <citation type="submission" date="2017-09" db="EMBL/GenBank/DDBJ databases">
        <title>Depth-based differentiation of microbial function through sediment-hosted aquifers and enrichment of novel symbionts in the deep terrestrial subsurface.</title>
        <authorList>
            <person name="Probst A.J."/>
            <person name="Ladd B."/>
            <person name="Jarett J.K."/>
            <person name="Geller-Mcgrath D.E."/>
            <person name="Sieber C.M.K."/>
            <person name="Emerson J.B."/>
            <person name="Anantharaman K."/>
            <person name="Thomas B.C."/>
            <person name="Malmstrom R."/>
            <person name="Stieglmeier M."/>
            <person name="Klingl A."/>
            <person name="Woyke T."/>
            <person name="Ryan C.M."/>
            <person name="Banfield J.F."/>
        </authorList>
    </citation>
    <scope>NUCLEOTIDE SEQUENCE [LARGE SCALE GENOMIC DNA]</scope>
</reference>
<evidence type="ECO:0000313" key="3">
    <source>
        <dbReference type="Proteomes" id="UP000228875"/>
    </source>
</evidence>
<accession>A0A2M8DMC7</accession>